<keyword evidence="2" id="KW-0269">Exonuclease</keyword>
<dbReference type="RefSeq" id="WP_256395823.1">
    <property type="nucleotide sequence ID" value="NZ_JANHDJ010000002.1"/>
</dbReference>
<sequence>MAAGNELTEFYDCLSVLYGSLPSGTDSEWKQALKSVLYGGELLADEASCYGKQQNKRNHGKRKDHARQYGNGDRVTEFSAITVAEPRPEDKRYVPSGAVLPVAPNSEEVLPVKVTGEEIDRAISLLAEFPAEPTADRPGNGVNMLLDPDRVHHAQKSLGRGADSDETAILFVSDTHFGYENRITTGSGKTVQWIYNLSSVDTAKRVVEIAIDRDVDAVIHTGDILDHEVDADTLSAAAFRLELLSERRIPVYCIIGSHDHTSYEPMHSKSVNGIAWLKEQIQNGRLTELSTSPTSVADGPVDAYGISAGNVGIDDVGKFHSRKWTPSDIEFEAASTGPNVLCLHDGVTPYRGSDADVNIDRLLAESRVSFDCVLVGDEHRPKNNDFDSGYVFETADGTPVLYTGPAARISSAYRDHSAFVTEITISVDTIETKQHEIW</sequence>
<dbReference type="InterPro" id="IPR004843">
    <property type="entry name" value="Calcineurin-like_PHP"/>
</dbReference>
<evidence type="ECO:0000313" key="3">
    <source>
        <dbReference type="Proteomes" id="UP001597052"/>
    </source>
</evidence>
<dbReference type="AlphaFoldDB" id="A0ABD6D6C8"/>
<dbReference type="SUPFAM" id="SSF56300">
    <property type="entry name" value="Metallo-dependent phosphatases"/>
    <property type="match status" value="1"/>
</dbReference>
<comment type="caution">
    <text evidence="2">The sequence shown here is derived from an EMBL/GenBank/DDBJ whole genome shotgun (WGS) entry which is preliminary data.</text>
</comment>
<dbReference type="Pfam" id="PF00149">
    <property type="entry name" value="Metallophos"/>
    <property type="match status" value="1"/>
</dbReference>
<gene>
    <name evidence="2" type="ORF">ACFSBW_07905</name>
</gene>
<evidence type="ECO:0000313" key="2">
    <source>
        <dbReference type="EMBL" id="MFD1641796.1"/>
    </source>
</evidence>
<keyword evidence="2" id="KW-0378">Hydrolase</keyword>
<feature type="domain" description="Calcineurin-like phosphoesterase" evidence="1">
    <location>
        <begin position="169"/>
        <end position="381"/>
    </location>
</feature>
<proteinExistence type="predicted"/>
<keyword evidence="3" id="KW-1185">Reference proteome</keyword>
<dbReference type="InterPro" id="IPR029052">
    <property type="entry name" value="Metallo-depent_PP-like"/>
</dbReference>
<dbReference type="PANTHER" id="PTHR30337:SF0">
    <property type="entry name" value="NUCLEASE SBCCD SUBUNIT D"/>
    <property type="match status" value="1"/>
</dbReference>
<organism evidence="2 3">
    <name type="scientific">Halohasta litorea</name>
    <dbReference type="NCBI Taxonomy" id="869891"/>
    <lineage>
        <taxon>Archaea</taxon>
        <taxon>Methanobacteriati</taxon>
        <taxon>Methanobacteriota</taxon>
        <taxon>Stenosarchaea group</taxon>
        <taxon>Halobacteria</taxon>
        <taxon>Halobacteriales</taxon>
        <taxon>Haloferacaceae</taxon>
        <taxon>Halohasta</taxon>
    </lineage>
</organism>
<dbReference type="Proteomes" id="UP001597052">
    <property type="component" value="Unassembled WGS sequence"/>
</dbReference>
<dbReference type="PANTHER" id="PTHR30337">
    <property type="entry name" value="COMPONENT OF ATP-DEPENDENT DSDNA EXONUCLEASE"/>
    <property type="match status" value="1"/>
</dbReference>
<dbReference type="Gene3D" id="3.60.21.10">
    <property type="match status" value="1"/>
</dbReference>
<dbReference type="InterPro" id="IPR050535">
    <property type="entry name" value="DNA_Repair-Maintenance_Comp"/>
</dbReference>
<accession>A0ABD6D6C8</accession>
<name>A0ABD6D6C8_9EURY</name>
<protein>
    <submittedName>
        <fullName evidence="2">Exonuclease SbcCD subunit D</fullName>
    </submittedName>
</protein>
<keyword evidence="2" id="KW-0540">Nuclease</keyword>
<reference evidence="2 3" key="1">
    <citation type="journal article" date="2019" name="Int. J. Syst. Evol. Microbiol.">
        <title>The Global Catalogue of Microorganisms (GCM) 10K type strain sequencing project: providing services to taxonomists for standard genome sequencing and annotation.</title>
        <authorList>
            <consortium name="The Broad Institute Genomics Platform"/>
            <consortium name="The Broad Institute Genome Sequencing Center for Infectious Disease"/>
            <person name="Wu L."/>
            <person name="Ma J."/>
        </authorList>
    </citation>
    <scope>NUCLEOTIDE SEQUENCE [LARGE SCALE GENOMIC DNA]</scope>
    <source>
        <strain evidence="2 3">CGMCC 1.10593</strain>
    </source>
</reference>
<evidence type="ECO:0000259" key="1">
    <source>
        <dbReference type="Pfam" id="PF00149"/>
    </source>
</evidence>
<dbReference type="GO" id="GO:0004527">
    <property type="term" value="F:exonuclease activity"/>
    <property type="evidence" value="ECO:0007669"/>
    <property type="project" value="UniProtKB-KW"/>
</dbReference>
<dbReference type="EMBL" id="JBHUDM010000002">
    <property type="protein sequence ID" value="MFD1641796.1"/>
    <property type="molecule type" value="Genomic_DNA"/>
</dbReference>